<name>A0ABS7VMP7_9HYPH</name>
<protein>
    <submittedName>
        <fullName evidence="1">Uncharacterized protein</fullName>
    </submittedName>
</protein>
<proteinExistence type="predicted"/>
<reference evidence="1 2" key="1">
    <citation type="submission" date="2021-09" db="EMBL/GenBank/DDBJ databases">
        <title>The complete genome sequence of a new microorganism.</title>
        <authorList>
            <person name="Zi Z."/>
        </authorList>
    </citation>
    <scope>NUCLEOTIDE SEQUENCE [LARGE SCALE GENOMIC DNA]</scope>
    <source>
        <strain evidence="1 2">WGZ8</strain>
    </source>
</reference>
<evidence type="ECO:0000313" key="1">
    <source>
        <dbReference type="EMBL" id="MBZ6076805.1"/>
    </source>
</evidence>
<organism evidence="1 2">
    <name type="scientific">Microvirga puerhi</name>
    <dbReference type="NCBI Taxonomy" id="2876078"/>
    <lineage>
        <taxon>Bacteria</taxon>
        <taxon>Pseudomonadati</taxon>
        <taxon>Pseudomonadota</taxon>
        <taxon>Alphaproteobacteria</taxon>
        <taxon>Hyphomicrobiales</taxon>
        <taxon>Methylobacteriaceae</taxon>
        <taxon>Microvirga</taxon>
    </lineage>
</organism>
<gene>
    <name evidence="1" type="ORF">K9B37_11010</name>
</gene>
<dbReference type="EMBL" id="JAIRBM010000007">
    <property type="protein sequence ID" value="MBZ6076805.1"/>
    <property type="molecule type" value="Genomic_DNA"/>
</dbReference>
<accession>A0ABS7VMP7</accession>
<evidence type="ECO:0000313" key="2">
    <source>
        <dbReference type="Proteomes" id="UP000704176"/>
    </source>
</evidence>
<dbReference type="RefSeq" id="WP_224313131.1">
    <property type="nucleotide sequence ID" value="NZ_JAIRBM010000007.1"/>
</dbReference>
<keyword evidence="2" id="KW-1185">Reference proteome</keyword>
<dbReference type="Proteomes" id="UP000704176">
    <property type="component" value="Unassembled WGS sequence"/>
</dbReference>
<comment type="caution">
    <text evidence="1">The sequence shown here is derived from an EMBL/GenBank/DDBJ whole genome shotgun (WGS) entry which is preliminary data.</text>
</comment>
<sequence>MTEDEVEIIAAELAKAGGHSWYPGRERGPFKVVADRYRDRARLAIAALDRYRAGKPYSSSDDAIEALPPVAANSAPLRGDELAVGSTVLYRPPGDKRFYQCRVEQLDGDRAYLVPDMKICTGWVDIKNLFANAEDISAGDT</sequence>